<dbReference type="RefSeq" id="XP_017989587.1">
    <property type="nucleotide sequence ID" value="XM_018134141.1"/>
</dbReference>
<evidence type="ECO:0000256" key="2">
    <source>
        <dbReference type="ARBA" id="ARBA00005699"/>
    </source>
</evidence>
<name>A0A109V0D0_9SACH</name>
<keyword evidence="6" id="KW-0406">Ion transport</keyword>
<evidence type="ECO:0000256" key="1">
    <source>
        <dbReference type="ARBA" id="ARBA00004325"/>
    </source>
</evidence>
<keyword evidence="4" id="KW-0138">CF(0)</keyword>
<protein>
    <submittedName>
        <fullName evidence="10">HHL179Cp</fullName>
    </submittedName>
</protein>
<dbReference type="GO" id="GO:0031966">
    <property type="term" value="C:mitochondrial membrane"/>
    <property type="evidence" value="ECO:0007669"/>
    <property type="project" value="UniProtKB-SubCell"/>
</dbReference>
<keyword evidence="11" id="KW-1185">Reference proteome</keyword>
<dbReference type="Proteomes" id="UP000243052">
    <property type="component" value="Chromosome viii"/>
</dbReference>
<sequence length="118" mass="13366">MASKIQSLMNLAVQRASSLVSKTVYYGKVGAELSKTVYFKEGLQPPNFSDFEMVYWRLYKQFLQASTKPKESIAAIKGLGKQEWIKYGSYGVQFLGLYSIGEVIGRRHIVGYKNYSTC</sequence>
<evidence type="ECO:0000256" key="3">
    <source>
        <dbReference type="ARBA" id="ARBA00022448"/>
    </source>
</evidence>
<keyword evidence="9" id="KW-0066">ATP synthesis</keyword>
<keyword evidence="8" id="KW-0472">Membrane</keyword>
<dbReference type="OrthoDB" id="437at2759"/>
<proteinExistence type="inferred from homology"/>
<evidence type="ECO:0000256" key="4">
    <source>
        <dbReference type="ARBA" id="ARBA00022547"/>
    </source>
</evidence>
<dbReference type="Pfam" id="PF04718">
    <property type="entry name" value="ATP-synt_G"/>
    <property type="match status" value="1"/>
</dbReference>
<evidence type="ECO:0000256" key="6">
    <source>
        <dbReference type="ARBA" id="ARBA00023065"/>
    </source>
</evidence>
<evidence type="ECO:0000256" key="9">
    <source>
        <dbReference type="ARBA" id="ARBA00023310"/>
    </source>
</evidence>
<dbReference type="AlphaFoldDB" id="A0A109V0D0"/>
<gene>
    <name evidence="10" type="ORF">AW171_hschr84640</name>
</gene>
<dbReference type="GeneID" id="28725950"/>
<dbReference type="GO" id="GO:0015986">
    <property type="term" value="P:proton motive force-driven ATP synthesis"/>
    <property type="evidence" value="ECO:0007669"/>
    <property type="project" value="InterPro"/>
</dbReference>
<dbReference type="GO" id="GO:0045259">
    <property type="term" value="C:proton-transporting ATP synthase complex"/>
    <property type="evidence" value="ECO:0007669"/>
    <property type="project" value="UniProtKB-KW"/>
</dbReference>
<keyword evidence="5" id="KW-0375">Hydrogen ion transport</keyword>
<evidence type="ECO:0000256" key="7">
    <source>
        <dbReference type="ARBA" id="ARBA00023128"/>
    </source>
</evidence>
<reference evidence="10 11" key="1">
    <citation type="submission" date="2016-01" db="EMBL/GenBank/DDBJ databases">
        <title>Genome sequence of the yeast Holleya sinecauda.</title>
        <authorList>
            <person name="Dietrich F.S."/>
        </authorList>
    </citation>
    <scope>NUCLEOTIDE SEQUENCE [LARGE SCALE GENOMIC DNA]</scope>
    <source>
        <strain evidence="10 11">ATCC 58844</strain>
    </source>
</reference>
<dbReference type="InterPro" id="IPR006808">
    <property type="entry name" value="ATP_synth_F0_gsu_mt"/>
</dbReference>
<dbReference type="STRING" id="45286.A0A109V0D0"/>
<comment type="subcellular location">
    <subcellularLocation>
        <location evidence="1">Mitochondrion membrane</location>
    </subcellularLocation>
</comment>
<dbReference type="EMBL" id="CP014248">
    <property type="protein sequence ID" value="AMD22591.1"/>
    <property type="molecule type" value="Genomic_DNA"/>
</dbReference>
<dbReference type="GO" id="GO:0015078">
    <property type="term" value="F:proton transmembrane transporter activity"/>
    <property type="evidence" value="ECO:0007669"/>
    <property type="project" value="InterPro"/>
</dbReference>
<comment type="similarity">
    <text evidence="2">Belongs to the ATPase g subunit family.</text>
</comment>
<evidence type="ECO:0000256" key="5">
    <source>
        <dbReference type="ARBA" id="ARBA00022781"/>
    </source>
</evidence>
<evidence type="ECO:0000313" key="10">
    <source>
        <dbReference type="EMBL" id="AMD22591.1"/>
    </source>
</evidence>
<evidence type="ECO:0000256" key="8">
    <source>
        <dbReference type="ARBA" id="ARBA00023136"/>
    </source>
</evidence>
<keyword evidence="7" id="KW-0496">Mitochondrion</keyword>
<organism evidence="10 11">
    <name type="scientific">Eremothecium sinecaudum</name>
    <dbReference type="NCBI Taxonomy" id="45286"/>
    <lineage>
        <taxon>Eukaryota</taxon>
        <taxon>Fungi</taxon>
        <taxon>Dikarya</taxon>
        <taxon>Ascomycota</taxon>
        <taxon>Saccharomycotina</taxon>
        <taxon>Saccharomycetes</taxon>
        <taxon>Saccharomycetales</taxon>
        <taxon>Saccharomycetaceae</taxon>
        <taxon>Eremothecium</taxon>
    </lineage>
</organism>
<keyword evidence="3" id="KW-0813">Transport</keyword>
<accession>A0A109V0D0</accession>
<evidence type="ECO:0000313" key="11">
    <source>
        <dbReference type="Proteomes" id="UP000243052"/>
    </source>
</evidence>